<comment type="caution">
    <text evidence="2">The sequence shown here is derived from an EMBL/GenBank/DDBJ whole genome shotgun (WGS) entry which is preliminary data.</text>
</comment>
<organism evidence="2 3">
    <name type="scientific">Colocasia esculenta</name>
    <name type="common">Wild taro</name>
    <name type="synonym">Arum esculentum</name>
    <dbReference type="NCBI Taxonomy" id="4460"/>
    <lineage>
        <taxon>Eukaryota</taxon>
        <taxon>Viridiplantae</taxon>
        <taxon>Streptophyta</taxon>
        <taxon>Embryophyta</taxon>
        <taxon>Tracheophyta</taxon>
        <taxon>Spermatophyta</taxon>
        <taxon>Magnoliopsida</taxon>
        <taxon>Liliopsida</taxon>
        <taxon>Araceae</taxon>
        <taxon>Aroideae</taxon>
        <taxon>Colocasieae</taxon>
        <taxon>Colocasia</taxon>
    </lineage>
</organism>
<dbReference type="AlphaFoldDB" id="A0A843TN10"/>
<keyword evidence="3" id="KW-1185">Reference proteome</keyword>
<dbReference type="Proteomes" id="UP000652761">
    <property type="component" value="Unassembled WGS sequence"/>
</dbReference>
<dbReference type="EMBL" id="NMUH01000075">
    <property type="protein sequence ID" value="MQL70700.1"/>
    <property type="molecule type" value="Genomic_DNA"/>
</dbReference>
<accession>A0A843TN10</accession>
<feature type="region of interest" description="Disordered" evidence="1">
    <location>
        <begin position="36"/>
        <end position="68"/>
    </location>
</feature>
<reference evidence="2" key="1">
    <citation type="submission" date="2017-07" db="EMBL/GenBank/DDBJ databases">
        <title>Taro Niue Genome Assembly and Annotation.</title>
        <authorList>
            <person name="Atibalentja N."/>
            <person name="Keating K."/>
            <person name="Fields C.J."/>
        </authorList>
    </citation>
    <scope>NUCLEOTIDE SEQUENCE</scope>
    <source>
        <strain evidence="2">Niue_2</strain>
        <tissue evidence="2">Leaf</tissue>
    </source>
</reference>
<evidence type="ECO:0000313" key="2">
    <source>
        <dbReference type="EMBL" id="MQL70700.1"/>
    </source>
</evidence>
<evidence type="ECO:0000256" key="1">
    <source>
        <dbReference type="SAM" id="MobiDB-lite"/>
    </source>
</evidence>
<evidence type="ECO:0000313" key="3">
    <source>
        <dbReference type="Proteomes" id="UP000652761"/>
    </source>
</evidence>
<feature type="non-terminal residue" evidence="2">
    <location>
        <position position="1"/>
    </location>
</feature>
<name>A0A843TN10_COLES</name>
<proteinExistence type="predicted"/>
<protein>
    <submittedName>
        <fullName evidence="2">Uncharacterized protein</fullName>
    </submittedName>
</protein>
<gene>
    <name evidence="2" type="ORF">Taro_002988</name>
</gene>
<sequence length="68" mass="7578">MQIFVRAAIGTARESPIRNRHFDPVVTSRRSSRFKGLDLVNPGRGSHSESACHGNQKLCSTRRKKSSP</sequence>